<keyword evidence="2" id="KW-1185">Reference proteome</keyword>
<evidence type="ECO:0000313" key="1">
    <source>
        <dbReference type="EMBL" id="NCU17110.1"/>
    </source>
</evidence>
<dbReference type="SUPFAM" id="SSF140500">
    <property type="entry name" value="BAS1536-like"/>
    <property type="match status" value="1"/>
</dbReference>
<dbReference type="Gene3D" id="4.10.280.10">
    <property type="entry name" value="Helix-loop-helix DNA-binding domain"/>
    <property type="match status" value="1"/>
</dbReference>
<dbReference type="EMBL" id="JAACYS010000014">
    <property type="protein sequence ID" value="NCU17110.1"/>
    <property type="molecule type" value="Genomic_DNA"/>
</dbReference>
<dbReference type="Proteomes" id="UP000743899">
    <property type="component" value="Unassembled WGS sequence"/>
</dbReference>
<sequence length="51" mass="6158">MIAAAEKYGFTDEETLKSSQELDRLLNKYMRFFRKPRMNDYPQIERNSVLI</sequence>
<dbReference type="InterPro" id="IPR037208">
    <property type="entry name" value="Spo0E-like_sf"/>
</dbReference>
<protein>
    <submittedName>
        <fullName evidence="1">Aspartyl-phosphate phosphatase Spo0E family protein</fullName>
    </submittedName>
</protein>
<dbReference type="InterPro" id="IPR036638">
    <property type="entry name" value="HLH_DNA-bd_sf"/>
</dbReference>
<reference evidence="1 2" key="1">
    <citation type="submission" date="2020-01" db="EMBL/GenBank/DDBJ databases">
        <title>A novel Bacillus sp. from Pasinler.</title>
        <authorList>
            <person name="Adiguzel A."/>
            <person name="Ay H."/>
            <person name="Baltaci M.O."/>
        </authorList>
    </citation>
    <scope>NUCLEOTIDE SEQUENCE [LARGE SCALE GENOMIC DNA]</scope>
    <source>
        <strain evidence="1 2">P1</strain>
    </source>
</reference>
<organism evidence="1 2">
    <name type="scientific">Pallidibacillus pasinlerensis</name>
    <dbReference type="NCBI Taxonomy" id="2703818"/>
    <lineage>
        <taxon>Bacteria</taxon>
        <taxon>Bacillati</taxon>
        <taxon>Bacillota</taxon>
        <taxon>Bacilli</taxon>
        <taxon>Bacillales</taxon>
        <taxon>Bacillaceae</taxon>
        <taxon>Pallidibacillus</taxon>
    </lineage>
</organism>
<gene>
    <name evidence="1" type="ORF">GW534_04890</name>
</gene>
<dbReference type="Pfam" id="PF09388">
    <property type="entry name" value="SpoOE-like"/>
    <property type="match status" value="1"/>
</dbReference>
<accession>A0ABX0A6R1</accession>
<proteinExistence type="predicted"/>
<dbReference type="InterPro" id="IPR018540">
    <property type="entry name" value="Spo0E-like"/>
</dbReference>
<evidence type="ECO:0000313" key="2">
    <source>
        <dbReference type="Proteomes" id="UP000743899"/>
    </source>
</evidence>
<name>A0ABX0A6R1_9BACI</name>
<comment type="caution">
    <text evidence="1">The sequence shown here is derived from an EMBL/GenBank/DDBJ whole genome shotgun (WGS) entry which is preliminary data.</text>
</comment>